<evidence type="ECO:0000256" key="1">
    <source>
        <dbReference type="SAM" id="MobiDB-lite"/>
    </source>
</evidence>
<comment type="caution">
    <text evidence="2">The sequence shown here is derived from an EMBL/GenBank/DDBJ whole genome shotgun (WGS) entry which is preliminary data.</text>
</comment>
<dbReference type="Proteomes" id="UP001189429">
    <property type="component" value="Unassembled WGS sequence"/>
</dbReference>
<proteinExistence type="predicted"/>
<feature type="region of interest" description="Disordered" evidence="1">
    <location>
        <begin position="326"/>
        <end position="394"/>
    </location>
</feature>
<gene>
    <name evidence="2" type="ORF">PCOR1329_LOCUS39085</name>
</gene>
<feature type="compositionally biased region" description="Low complexity" evidence="1">
    <location>
        <begin position="329"/>
        <end position="360"/>
    </location>
</feature>
<feature type="compositionally biased region" description="Acidic residues" evidence="1">
    <location>
        <begin position="115"/>
        <end position="142"/>
    </location>
</feature>
<sequence>EDLVEVLKKHITSPSSVPPYAETGTGGLEVKKIAVLTNMWQELDTTFGGLSFKKSVFQEALKDLELVLGDQQKEWVTVTWNRLNKMMRHISQARQRAAPPAWVVQMMNMEAQPNGDDENPEEEDEEFYDGSSDDDGNDDGDPEGGAAAADGVQPATEYVYGWDADGCKAFRAPLAEPNKKEYTDDVEVSSSDPKGFIIAKFSEEDVKEIVDMTNEEFEVNTKIRFEKTKGTLWTGKHIDTGAQVTIQKKVDKAIGLVILVHSENIIEDMPGKKKQILQVIIGRDSTHAYRKDVMAKTVGLLQNYILGLIERDSLTAKRDEFMASLSRPSKAQSSGEAAAASSSSAPAASKREASASSAAKPSKKPKSPSPIGDSDDKEVVVKVDSDGDSDDSAWLEHLEKVRSQREQESINL</sequence>
<reference evidence="2" key="1">
    <citation type="submission" date="2023-10" db="EMBL/GenBank/DDBJ databases">
        <authorList>
            <person name="Chen Y."/>
            <person name="Shah S."/>
            <person name="Dougan E. K."/>
            <person name="Thang M."/>
            <person name="Chan C."/>
        </authorList>
    </citation>
    <scope>NUCLEOTIDE SEQUENCE [LARGE SCALE GENOMIC DNA]</scope>
</reference>
<organism evidence="2 3">
    <name type="scientific">Prorocentrum cordatum</name>
    <dbReference type="NCBI Taxonomy" id="2364126"/>
    <lineage>
        <taxon>Eukaryota</taxon>
        <taxon>Sar</taxon>
        <taxon>Alveolata</taxon>
        <taxon>Dinophyceae</taxon>
        <taxon>Prorocentrales</taxon>
        <taxon>Prorocentraceae</taxon>
        <taxon>Prorocentrum</taxon>
    </lineage>
</organism>
<name>A0ABN9TH55_9DINO</name>
<evidence type="ECO:0000313" key="2">
    <source>
        <dbReference type="EMBL" id="CAK0845236.1"/>
    </source>
</evidence>
<keyword evidence="3" id="KW-1185">Reference proteome</keyword>
<protein>
    <submittedName>
        <fullName evidence="2">Uncharacterized protein</fullName>
    </submittedName>
</protein>
<accession>A0ABN9TH55</accession>
<dbReference type="EMBL" id="CAUYUJ010014724">
    <property type="protein sequence ID" value="CAK0845236.1"/>
    <property type="molecule type" value="Genomic_DNA"/>
</dbReference>
<feature type="region of interest" description="Disordered" evidence="1">
    <location>
        <begin position="111"/>
        <end position="152"/>
    </location>
</feature>
<feature type="non-terminal residue" evidence="2">
    <location>
        <position position="1"/>
    </location>
</feature>
<evidence type="ECO:0000313" key="3">
    <source>
        <dbReference type="Proteomes" id="UP001189429"/>
    </source>
</evidence>